<dbReference type="Pfam" id="PF14527">
    <property type="entry name" value="LAGLIDADG_WhiA"/>
    <property type="match status" value="1"/>
</dbReference>
<dbReference type="EMBL" id="CP115667">
    <property type="protein sequence ID" value="WBW49787.1"/>
    <property type="molecule type" value="Genomic_DNA"/>
</dbReference>
<dbReference type="InterPro" id="IPR039518">
    <property type="entry name" value="WhiA_LAGLIDADG_dom"/>
</dbReference>
<feature type="domain" description="WhiA LAGLIDADG-like" evidence="7">
    <location>
        <begin position="129"/>
        <end position="220"/>
    </location>
</feature>
<dbReference type="GO" id="GO:0003677">
    <property type="term" value="F:DNA binding"/>
    <property type="evidence" value="ECO:0007669"/>
    <property type="project" value="UniProtKB-KW"/>
</dbReference>
<dbReference type="InterPro" id="IPR027434">
    <property type="entry name" value="Homing_endonucl"/>
</dbReference>
<dbReference type="InterPro" id="IPR023054">
    <property type="entry name" value="Sporulation_regulator_WhiA_C"/>
</dbReference>
<name>A0ABY7QSM7_9FIRM</name>
<dbReference type="InterPro" id="IPR018478">
    <property type="entry name" value="Sporu_reg_WhiA_N_dom"/>
</dbReference>
<dbReference type="PANTHER" id="PTHR37307">
    <property type="entry name" value="CELL DIVISION PROTEIN WHIA-RELATED"/>
    <property type="match status" value="1"/>
</dbReference>
<dbReference type="Pfam" id="PF10298">
    <property type="entry name" value="WhiA_N"/>
    <property type="match status" value="1"/>
</dbReference>
<evidence type="ECO:0000259" key="7">
    <source>
        <dbReference type="Pfam" id="PF14527"/>
    </source>
</evidence>
<evidence type="ECO:0000256" key="4">
    <source>
        <dbReference type="HAMAP-Rule" id="MF_01420"/>
    </source>
</evidence>
<organism evidence="8 9">
    <name type="scientific">Peptoniphilus equinus</name>
    <dbReference type="NCBI Taxonomy" id="3016343"/>
    <lineage>
        <taxon>Bacteria</taxon>
        <taxon>Bacillati</taxon>
        <taxon>Bacillota</taxon>
        <taxon>Tissierellia</taxon>
        <taxon>Tissierellales</taxon>
        <taxon>Peptoniphilaceae</taxon>
        <taxon>Peptoniphilus</taxon>
    </lineage>
</organism>
<evidence type="ECO:0000256" key="2">
    <source>
        <dbReference type="ARBA" id="ARBA00023125"/>
    </source>
</evidence>
<evidence type="ECO:0000256" key="1">
    <source>
        <dbReference type="ARBA" id="ARBA00022618"/>
    </source>
</evidence>
<dbReference type="Gene3D" id="3.10.28.10">
    <property type="entry name" value="Homing endonucleases"/>
    <property type="match status" value="1"/>
</dbReference>
<dbReference type="Proteomes" id="UP001210339">
    <property type="component" value="Chromosome"/>
</dbReference>
<dbReference type="RefSeq" id="WP_271191318.1">
    <property type="nucleotide sequence ID" value="NZ_CP115667.1"/>
</dbReference>
<feature type="domain" description="Sporulation regulator WhiA C-terminal" evidence="5">
    <location>
        <begin position="223"/>
        <end position="306"/>
    </location>
</feature>
<keyword evidence="1 4" id="KW-0132">Cell division</keyword>
<dbReference type="Pfam" id="PF02650">
    <property type="entry name" value="HTH_WhiA"/>
    <property type="match status" value="1"/>
</dbReference>
<feature type="domain" description="Sporulation transcription regulator WhiA N-terminal" evidence="6">
    <location>
        <begin position="23"/>
        <end position="104"/>
    </location>
</feature>
<sequence>MSFSADVKNECARIKNVNVSGVIAELAAYIPMCGALKLTRHGLVLRFNTENAAIGRRIFTFLKNFYSGDVDVKVSQSKQLKKNNIYTIAMNDTNAVRVLLYDTAFVTDDNVFTPNYMPYSVLRTDEEERAYVRASFLGAGSISNPEKYYHLEFVSSTLDHSHFLQEILSGYGLGAKVTGRKESFITYIKGAEQIADTLALMGAQMSVLKFENIRVLKDVNNNVNRLVNMESANLNKIVNSSVAQVQDIELIQQTCGLDTLPEGLRDVAILRLADESLSLKELGERLKPPIGKSGVNHRFKKLRAIANQIRGEHDGYKDSKIEQ</sequence>
<dbReference type="PANTHER" id="PTHR37307:SF1">
    <property type="entry name" value="CELL DIVISION PROTEIN WHIA-RELATED"/>
    <property type="match status" value="1"/>
</dbReference>
<evidence type="ECO:0000313" key="8">
    <source>
        <dbReference type="EMBL" id="WBW49787.1"/>
    </source>
</evidence>
<proteinExistence type="inferred from homology"/>
<keyword evidence="3 4" id="KW-0131">Cell cycle</keyword>
<evidence type="ECO:0000259" key="6">
    <source>
        <dbReference type="Pfam" id="PF10298"/>
    </source>
</evidence>
<keyword evidence="2 4" id="KW-0238">DNA-binding</keyword>
<evidence type="ECO:0000256" key="3">
    <source>
        <dbReference type="ARBA" id="ARBA00023306"/>
    </source>
</evidence>
<reference evidence="8 9" key="1">
    <citation type="submission" date="2023-01" db="EMBL/GenBank/DDBJ databases">
        <authorList>
            <person name="Lee S.H."/>
            <person name="Jung H.S."/>
            <person name="Yun J.U."/>
        </authorList>
    </citation>
    <scope>NUCLEOTIDE SEQUENCE [LARGE SCALE GENOMIC DNA]</scope>
    <source>
        <strain evidence="8 9">CBA3646</strain>
    </source>
</reference>
<comment type="function">
    <text evidence="4">Involved in cell division and chromosome segregation.</text>
</comment>
<evidence type="ECO:0000259" key="5">
    <source>
        <dbReference type="Pfam" id="PF02650"/>
    </source>
</evidence>
<evidence type="ECO:0000313" key="9">
    <source>
        <dbReference type="Proteomes" id="UP001210339"/>
    </source>
</evidence>
<keyword evidence="9" id="KW-1185">Reference proteome</keyword>
<protein>
    <recommendedName>
        <fullName evidence="4">Probable cell division protein WhiA</fullName>
    </recommendedName>
</protein>
<comment type="similarity">
    <text evidence="4">Belongs to the WhiA family.</text>
</comment>
<dbReference type="HAMAP" id="MF_01420">
    <property type="entry name" value="HTH_type_WhiA"/>
    <property type="match status" value="1"/>
</dbReference>
<gene>
    <name evidence="4 8" type="primary">whiA</name>
    <name evidence="8" type="ORF">O6R05_07230</name>
</gene>
<dbReference type="SUPFAM" id="SSF55608">
    <property type="entry name" value="Homing endonucleases"/>
    <property type="match status" value="1"/>
</dbReference>
<dbReference type="NCBIfam" id="TIGR00647">
    <property type="entry name" value="DNA_bind_WhiA"/>
    <property type="match status" value="1"/>
</dbReference>
<dbReference type="InterPro" id="IPR003802">
    <property type="entry name" value="Sporulation_regulator_WhiA"/>
</dbReference>
<accession>A0ABY7QSM7</accession>